<dbReference type="OrthoDB" id="959017at2"/>
<dbReference type="Pfam" id="PF13568">
    <property type="entry name" value="OMP_b-brl_2"/>
    <property type="match status" value="1"/>
</dbReference>
<dbReference type="EMBL" id="LQZQ01000051">
    <property type="protein sequence ID" value="KYG71293.1"/>
    <property type="molecule type" value="Genomic_DNA"/>
</dbReference>
<evidence type="ECO:0000259" key="2">
    <source>
        <dbReference type="Pfam" id="PF13568"/>
    </source>
</evidence>
<protein>
    <recommendedName>
        <fullName evidence="2">Outer membrane protein beta-barrel domain-containing protein</fullName>
    </recommendedName>
</protein>
<dbReference type="STRING" id="279360.MB14_10965"/>
<dbReference type="InterPro" id="IPR025665">
    <property type="entry name" value="Beta-barrel_OMP_2"/>
</dbReference>
<feature type="chain" id="PRO_5007573660" description="Outer membrane protein beta-barrel domain-containing protein" evidence="1">
    <location>
        <begin position="21"/>
        <end position="235"/>
    </location>
</feature>
<dbReference type="AlphaFoldDB" id="A0A150WXT2"/>
<proteinExistence type="predicted"/>
<name>A0A150WXT2_ROSEK</name>
<feature type="signal peptide" evidence="1">
    <location>
        <begin position="1"/>
        <end position="20"/>
    </location>
</feature>
<reference evidence="3" key="1">
    <citation type="submission" date="2016-01" db="EMBL/GenBank/DDBJ databases">
        <title>Genome sequencing of Roseivirga ehrenbergii KMM 6017.</title>
        <authorList>
            <person name="Selvaratnam C."/>
            <person name="Thevarajoo S."/>
            <person name="Goh K.M."/>
            <person name="Ee R."/>
            <person name="Chan K.-G."/>
            <person name="Chong C.S."/>
        </authorList>
    </citation>
    <scope>NUCLEOTIDE SEQUENCE [LARGE SCALE GENOMIC DNA]</scope>
    <source>
        <strain evidence="3">KMM 6017</strain>
    </source>
</reference>
<keyword evidence="1" id="KW-0732">Signal</keyword>
<evidence type="ECO:0000313" key="4">
    <source>
        <dbReference type="Proteomes" id="UP000075583"/>
    </source>
</evidence>
<dbReference type="Proteomes" id="UP000075583">
    <property type="component" value="Unassembled WGS sequence"/>
</dbReference>
<organism evidence="3 4">
    <name type="scientific">Roseivirga ehrenbergii (strain DSM 102268 / JCM 13514 / KCTC 12282 / NCIMB 14502 / KMM 6017)</name>
    <dbReference type="NCBI Taxonomy" id="279360"/>
    <lineage>
        <taxon>Bacteria</taxon>
        <taxon>Pseudomonadati</taxon>
        <taxon>Bacteroidota</taxon>
        <taxon>Cytophagia</taxon>
        <taxon>Cytophagales</taxon>
        <taxon>Roseivirgaceae</taxon>
        <taxon>Roseivirga</taxon>
    </lineage>
</organism>
<comment type="caution">
    <text evidence="3">The sequence shown here is derived from an EMBL/GenBank/DDBJ whole genome shotgun (WGS) entry which is preliminary data.</text>
</comment>
<sequence>MRKLGILLIGVLTLGSIARAQRPDLPGSLVVDWGLNTFLNAPTDVKLSSFNSKTVNVIYYYDLPIGDNGLTFTPGIGLGMERFTLEDGKTLRTSVNNSNVRSVAVADLATVYPQANTFDKSKVGLNYLDIPLEFRYYTSKNNLSRGFRVALGAKVGVLYSSFTKVKFEDDAADQRMVKDRQDLGFQKFRYGVQARVGFGGFSLFGYYELSDKFDIAPAGGVDTQGLSFGISLTGF</sequence>
<accession>A0A150WXT2</accession>
<keyword evidence="4" id="KW-1185">Reference proteome</keyword>
<evidence type="ECO:0000256" key="1">
    <source>
        <dbReference type="SAM" id="SignalP"/>
    </source>
</evidence>
<dbReference type="RefSeq" id="WP_062593933.1">
    <property type="nucleotide sequence ID" value="NZ_LQZQ01000051.1"/>
</dbReference>
<evidence type="ECO:0000313" key="3">
    <source>
        <dbReference type="EMBL" id="KYG71293.1"/>
    </source>
</evidence>
<gene>
    <name evidence="3" type="ORF">MB14_10965</name>
</gene>
<feature type="domain" description="Outer membrane protein beta-barrel" evidence="2">
    <location>
        <begin position="37"/>
        <end position="204"/>
    </location>
</feature>